<dbReference type="RefSeq" id="WP_132130334.1">
    <property type="nucleotide sequence ID" value="NZ_CP042432.1"/>
</dbReference>
<feature type="signal peptide" evidence="12">
    <location>
        <begin position="1"/>
        <end position="21"/>
    </location>
</feature>
<dbReference type="Gene3D" id="2.40.170.20">
    <property type="entry name" value="TonB-dependent receptor, beta-barrel domain"/>
    <property type="match status" value="1"/>
</dbReference>
<dbReference type="GO" id="GO:0015344">
    <property type="term" value="F:siderophore uptake transmembrane transporter activity"/>
    <property type="evidence" value="ECO:0007669"/>
    <property type="project" value="TreeGrafter"/>
</dbReference>
<evidence type="ECO:0000256" key="1">
    <source>
        <dbReference type="ARBA" id="ARBA00004571"/>
    </source>
</evidence>
<evidence type="ECO:0000256" key="3">
    <source>
        <dbReference type="ARBA" id="ARBA00022452"/>
    </source>
</evidence>
<keyword evidence="5 12" id="KW-0732">Signal</keyword>
<dbReference type="InterPro" id="IPR036942">
    <property type="entry name" value="Beta-barrel_TonB_sf"/>
</dbReference>
<dbReference type="PANTHER" id="PTHR30069:SF29">
    <property type="entry name" value="HEMOGLOBIN AND HEMOGLOBIN-HAPTOGLOBIN-BINDING PROTEIN 1-RELATED"/>
    <property type="match status" value="1"/>
</dbReference>
<gene>
    <name evidence="15" type="ORF">EDD80_11382</name>
</gene>
<dbReference type="PANTHER" id="PTHR30069">
    <property type="entry name" value="TONB-DEPENDENT OUTER MEMBRANE RECEPTOR"/>
    <property type="match status" value="1"/>
</dbReference>
<dbReference type="GO" id="GO:0044718">
    <property type="term" value="P:siderophore transmembrane transport"/>
    <property type="evidence" value="ECO:0007669"/>
    <property type="project" value="TreeGrafter"/>
</dbReference>
<feature type="chain" id="PRO_5020660404" evidence="12">
    <location>
        <begin position="22"/>
        <end position="719"/>
    </location>
</feature>
<dbReference type="Pfam" id="PF00593">
    <property type="entry name" value="TonB_dep_Rec_b-barrel"/>
    <property type="match status" value="1"/>
</dbReference>
<dbReference type="InterPro" id="IPR012910">
    <property type="entry name" value="Plug_dom"/>
</dbReference>
<feature type="domain" description="TonB-dependent receptor-like beta-barrel" evidence="13">
    <location>
        <begin position="296"/>
        <end position="688"/>
    </location>
</feature>
<evidence type="ECO:0000256" key="4">
    <source>
        <dbReference type="ARBA" id="ARBA00022692"/>
    </source>
</evidence>
<evidence type="ECO:0000256" key="5">
    <source>
        <dbReference type="ARBA" id="ARBA00022729"/>
    </source>
</evidence>
<keyword evidence="7 10" id="KW-0472">Membrane</keyword>
<evidence type="ECO:0000256" key="7">
    <source>
        <dbReference type="ARBA" id="ARBA00023136"/>
    </source>
</evidence>
<evidence type="ECO:0000259" key="14">
    <source>
        <dbReference type="Pfam" id="PF07715"/>
    </source>
</evidence>
<keyword evidence="4 10" id="KW-0812">Transmembrane</keyword>
<keyword evidence="8 15" id="KW-0675">Receptor</keyword>
<comment type="subcellular location">
    <subcellularLocation>
        <location evidence="1 10">Cell outer membrane</location>
        <topology evidence="1 10">Multi-pass membrane protein</topology>
    </subcellularLocation>
</comment>
<evidence type="ECO:0000256" key="11">
    <source>
        <dbReference type="RuleBase" id="RU003357"/>
    </source>
</evidence>
<evidence type="ECO:0000256" key="8">
    <source>
        <dbReference type="ARBA" id="ARBA00023170"/>
    </source>
</evidence>
<dbReference type="Pfam" id="PF07715">
    <property type="entry name" value="Plug"/>
    <property type="match status" value="1"/>
</dbReference>
<dbReference type="InterPro" id="IPR000531">
    <property type="entry name" value="Beta-barrel_TonB"/>
</dbReference>
<evidence type="ECO:0000313" key="16">
    <source>
        <dbReference type="Proteomes" id="UP000295807"/>
    </source>
</evidence>
<feature type="domain" description="TonB-dependent receptor plug" evidence="14">
    <location>
        <begin position="76"/>
        <end position="174"/>
    </location>
</feature>
<dbReference type="InterPro" id="IPR039426">
    <property type="entry name" value="TonB-dep_rcpt-like"/>
</dbReference>
<dbReference type="OrthoDB" id="9795928at2"/>
<evidence type="ECO:0000256" key="9">
    <source>
        <dbReference type="ARBA" id="ARBA00023237"/>
    </source>
</evidence>
<dbReference type="GO" id="GO:0009279">
    <property type="term" value="C:cell outer membrane"/>
    <property type="evidence" value="ECO:0007669"/>
    <property type="project" value="UniProtKB-SubCell"/>
</dbReference>
<keyword evidence="3 10" id="KW-1134">Transmembrane beta strand</keyword>
<dbReference type="Proteomes" id="UP000295807">
    <property type="component" value="Unassembled WGS sequence"/>
</dbReference>
<dbReference type="Gene3D" id="2.170.130.10">
    <property type="entry name" value="TonB-dependent receptor, plug domain"/>
    <property type="match status" value="1"/>
</dbReference>
<evidence type="ECO:0000256" key="2">
    <source>
        <dbReference type="ARBA" id="ARBA00022448"/>
    </source>
</evidence>
<evidence type="ECO:0000256" key="12">
    <source>
        <dbReference type="SAM" id="SignalP"/>
    </source>
</evidence>
<keyword evidence="6 11" id="KW-0798">TonB box</keyword>
<proteinExistence type="inferred from homology"/>
<sequence length="719" mass="79646">MQLKSGFLLLTIFCASCGFFARELYSQDQAGDSPAVKETTAGWPSDSLSPVASDTSQLLRVITVTAIKPAAGSFSPRSIISGEKLEKAKGGTLAEVIRSIPGVTMLQTGASIAKPVIHGMHSNRILILNNGIRQEGQQWGAEHAPGIDPFIANRISVVKGTETIRFGPGALGGVISIEPAPLPQAAGLHGSLNLAASGNGGAGALSGMLGGGIPGLKGVGWRVQGTARRAGNISTADYYLENTGVKEMAFSAAAGYSRRKMTAELYFSHFKTELGIFRGAHIGNLTDLQARIARGRPGTTGKFSYEIDVPRQEVSHNLLKLKAQLRFSSLLKLSLEYGLQVNHREEYDIRRGGRNSLPSMDLALNTQSLDAFLEKYSGQHWKSTLGLSGVMQVNNTRRGTFAIPLIPNFDSYKGGLYFIQQFLEQDYELEAGIRYDYNYLDALGYDRNQDFYGGTRKFHHISASAGGRRRFGNWQFRTNLGMGWRPPTVNELYSNGLHHGTASYELGDSRLQSEKSYKWITSLSHQGDRWETGISAYVHWFENYIYLNPSLEYVTTMQGAFPTFNYEQTHARFAGTDISGSYLLSTAFRLEVKGSLVRAKDVSHDRYLPWIPSDRVTGSLQWNPADGKPFKDPYLQLQHEYVASQTRYEPESDFAPPPPAYHMWNLNAGTNWSAGAGTLSVHLSLNNITNILYREYMNRFRYYAHDKGRNITLRLAYKF</sequence>
<dbReference type="InterPro" id="IPR037066">
    <property type="entry name" value="Plug_dom_sf"/>
</dbReference>
<reference evidence="15 16" key="1">
    <citation type="submission" date="2019-03" db="EMBL/GenBank/DDBJ databases">
        <title>Genomic Encyclopedia of Type Strains, Phase IV (KMG-IV): sequencing the most valuable type-strain genomes for metagenomic binning, comparative biology and taxonomic classification.</title>
        <authorList>
            <person name="Goeker M."/>
        </authorList>
    </citation>
    <scope>NUCLEOTIDE SEQUENCE [LARGE SCALE GENOMIC DNA]</scope>
    <source>
        <strain evidence="15 16">DSM 21100</strain>
    </source>
</reference>
<keyword evidence="16" id="KW-1185">Reference proteome</keyword>
<dbReference type="EMBL" id="SMAD01000013">
    <property type="protein sequence ID" value="TCS85344.1"/>
    <property type="molecule type" value="Genomic_DNA"/>
</dbReference>
<evidence type="ECO:0000256" key="6">
    <source>
        <dbReference type="ARBA" id="ARBA00023077"/>
    </source>
</evidence>
<evidence type="ECO:0000313" key="15">
    <source>
        <dbReference type="EMBL" id="TCS85344.1"/>
    </source>
</evidence>
<keyword evidence="2 10" id="KW-0813">Transport</keyword>
<comment type="caution">
    <text evidence="15">The sequence shown here is derived from an EMBL/GenBank/DDBJ whole genome shotgun (WGS) entry which is preliminary data.</text>
</comment>
<dbReference type="PROSITE" id="PS52016">
    <property type="entry name" value="TONB_DEPENDENT_REC_3"/>
    <property type="match status" value="1"/>
</dbReference>
<keyword evidence="9 10" id="KW-0998">Cell outer membrane</keyword>
<name>A0A4R3KMJ9_9SPHI</name>
<evidence type="ECO:0000256" key="10">
    <source>
        <dbReference type="PROSITE-ProRule" id="PRU01360"/>
    </source>
</evidence>
<dbReference type="SUPFAM" id="SSF56935">
    <property type="entry name" value="Porins"/>
    <property type="match status" value="1"/>
</dbReference>
<evidence type="ECO:0000259" key="13">
    <source>
        <dbReference type="Pfam" id="PF00593"/>
    </source>
</evidence>
<dbReference type="AlphaFoldDB" id="A0A4R3KMJ9"/>
<comment type="similarity">
    <text evidence="10 11">Belongs to the TonB-dependent receptor family.</text>
</comment>
<protein>
    <submittedName>
        <fullName evidence="15">Iron complex outermembrane receptor protein</fullName>
    </submittedName>
</protein>
<organism evidence="15 16">
    <name type="scientific">Anseongella ginsenosidimutans</name>
    <dbReference type="NCBI Taxonomy" id="496056"/>
    <lineage>
        <taxon>Bacteria</taxon>
        <taxon>Pseudomonadati</taxon>
        <taxon>Bacteroidota</taxon>
        <taxon>Sphingobacteriia</taxon>
        <taxon>Sphingobacteriales</taxon>
        <taxon>Sphingobacteriaceae</taxon>
        <taxon>Anseongella</taxon>
    </lineage>
</organism>
<accession>A0A4R3KMJ9</accession>